<evidence type="ECO:0000313" key="7">
    <source>
        <dbReference type="Proteomes" id="UP000595437"/>
    </source>
</evidence>
<dbReference type="Pfam" id="PF13927">
    <property type="entry name" value="Ig_3"/>
    <property type="match status" value="2"/>
</dbReference>
<dbReference type="SMART" id="SM00060">
    <property type="entry name" value="FN3"/>
    <property type="match status" value="2"/>
</dbReference>
<evidence type="ECO:0000256" key="3">
    <source>
        <dbReference type="SAM" id="MobiDB-lite"/>
    </source>
</evidence>
<dbReference type="GO" id="GO:0098609">
    <property type="term" value="P:cell-cell adhesion"/>
    <property type="evidence" value="ECO:0007669"/>
    <property type="project" value="TreeGrafter"/>
</dbReference>
<dbReference type="InterPro" id="IPR036179">
    <property type="entry name" value="Ig-like_dom_sf"/>
</dbReference>
<dbReference type="SMART" id="SM00408">
    <property type="entry name" value="IGc2"/>
    <property type="match status" value="3"/>
</dbReference>
<dbReference type="GO" id="GO:0016020">
    <property type="term" value="C:membrane"/>
    <property type="evidence" value="ECO:0007669"/>
    <property type="project" value="UniProtKB-SubCell"/>
</dbReference>
<dbReference type="InterPro" id="IPR007110">
    <property type="entry name" value="Ig-like_dom"/>
</dbReference>
<feature type="compositionally biased region" description="Basic and acidic residues" evidence="3">
    <location>
        <begin position="607"/>
        <end position="616"/>
    </location>
</feature>
<evidence type="ECO:0000256" key="1">
    <source>
        <dbReference type="ARBA" id="ARBA00022737"/>
    </source>
</evidence>
<feature type="domain" description="Ig-like" evidence="4">
    <location>
        <begin position="20"/>
        <end position="118"/>
    </location>
</feature>
<dbReference type="Proteomes" id="UP000595437">
    <property type="component" value="Chromosome 7"/>
</dbReference>
<organism evidence="6 7">
    <name type="scientific">Caligus rogercresseyi</name>
    <name type="common">Sea louse</name>
    <dbReference type="NCBI Taxonomy" id="217165"/>
    <lineage>
        <taxon>Eukaryota</taxon>
        <taxon>Metazoa</taxon>
        <taxon>Ecdysozoa</taxon>
        <taxon>Arthropoda</taxon>
        <taxon>Crustacea</taxon>
        <taxon>Multicrustacea</taxon>
        <taxon>Hexanauplia</taxon>
        <taxon>Copepoda</taxon>
        <taxon>Siphonostomatoida</taxon>
        <taxon>Caligidae</taxon>
        <taxon>Caligus</taxon>
    </lineage>
</organism>
<dbReference type="EMBL" id="CP045896">
    <property type="protein sequence ID" value="QQP49838.1"/>
    <property type="molecule type" value="Genomic_DNA"/>
</dbReference>
<evidence type="ECO:0000259" key="4">
    <source>
        <dbReference type="PROSITE" id="PS50835"/>
    </source>
</evidence>
<dbReference type="InterPro" id="IPR003599">
    <property type="entry name" value="Ig_sub"/>
</dbReference>
<dbReference type="InterPro" id="IPR013783">
    <property type="entry name" value="Ig-like_fold"/>
</dbReference>
<protein>
    <submittedName>
        <fullName evidence="6">Interference hedgehoglike</fullName>
    </submittedName>
</protein>
<dbReference type="PANTHER" id="PTHR44170:SF6">
    <property type="entry name" value="CONTACTIN"/>
    <property type="match status" value="1"/>
</dbReference>
<name>A0A7T8K877_CALRO</name>
<evidence type="ECO:0000313" key="6">
    <source>
        <dbReference type="EMBL" id="QQP49838.1"/>
    </source>
</evidence>
<dbReference type="AlphaFoldDB" id="A0A7T8K877"/>
<proteinExistence type="predicted"/>
<accession>A0A7T8K877</accession>
<keyword evidence="2" id="KW-1015">Disulfide bond</keyword>
<reference evidence="7" key="1">
    <citation type="submission" date="2021-01" db="EMBL/GenBank/DDBJ databases">
        <title>Caligus Genome Assembly.</title>
        <authorList>
            <person name="Gallardo-Escarate C."/>
        </authorList>
    </citation>
    <scope>NUCLEOTIDE SEQUENCE [LARGE SCALE GENOMIC DNA]</scope>
</reference>
<evidence type="ECO:0000259" key="5">
    <source>
        <dbReference type="PROSITE" id="PS50853"/>
    </source>
</evidence>
<keyword evidence="1" id="KW-0677">Repeat</keyword>
<keyword evidence="7" id="KW-1185">Reference proteome</keyword>
<dbReference type="PROSITE" id="PS50835">
    <property type="entry name" value="IG_LIKE"/>
    <property type="match status" value="3"/>
</dbReference>
<feature type="region of interest" description="Disordered" evidence="3">
    <location>
        <begin position="594"/>
        <end position="617"/>
    </location>
</feature>
<feature type="domain" description="Fibronectin type-III" evidence="5">
    <location>
        <begin position="424"/>
        <end position="523"/>
    </location>
</feature>
<dbReference type="InterPro" id="IPR036116">
    <property type="entry name" value="FN3_sf"/>
</dbReference>
<dbReference type="CDD" id="cd00063">
    <property type="entry name" value="FN3"/>
    <property type="match status" value="2"/>
</dbReference>
<dbReference type="SMART" id="SM00409">
    <property type="entry name" value="IG"/>
    <property type="match status" value="4"/>
</dbReference>
<dbReference type="Pfam" id="PF00041">
    <property type="entry name" value="fn3"/>
    <property type="match status" value="2"/>
</dbReference>
<evidence type="ECO:0000256" key="2">
    <source>
        <dbReference type="ARBA" id="ARBA00023157"/>
    </source>
</evidence>
<dbReference type="Gene3D" id="2.60.40.10">
    <property type="entry name" value="Immunoglobulins"/>
    <property type="match status" value="6"/>
</dbReference>
<dbReference type="InterPro" id="IPR003598">
    <property type="entry name" value="Ig_sub2"/>
</dbReference>
<feature type="domain" description="Ig-like" evidence="4">
    <location>
        <begin position="226"/>
        <end position="308"/>
    </location>
</feature>
<dbReference type="SUPFAM" id="SSF49265">
    <property type="entry name" value="Fibronectin type III"/>
    <property type="match status" value="1"/>
</dbReference>
<sequence length="756" mass="85988">MEIAHHDLQPLTSHYHSSLPFSLAASGSRIGFLERPQNSVANPGDTVYFNCKTNASEDLIQWAHDGVLLSPLDYPAYTLSKNFLSFELGESLEDYSVQIGEYQCIGDGSLATPPAKLSIAELQDFDSRGRNTSLSVYEGNDVLIHCEIPFSNPPGFVQYYKDGVYLEKERLLNGEILFIQNIQPGVFDGNISCSVQNDITREKKFSKAFVELKVNPISDPHARNRPQVTYHPRAEYVVNLGDNYTIPCSASGYPSPPITWSKFGDSTIVLPSSHGLLEIHNASKENEGDYNCIIGGGARQFLRKTRLTVNSPPFFIDKPPYILSYRAEDSISMECRGSGSPLPRLRWYHNGLLLQNQSSNTTLFIHSVQKRHSGIYQCFIDNAAGYNQSVTHLRIYEEEEFDDEYEDDYEEYGFEDLDASTLLPPSRPNVSQLSPDSVMIFWDINTNASLSISFFKIQFREFHGKKRSNWKTLDEVIDGEQRSFELIGLHSDRRYRFRIVAVYRNLDNKPGPLSKKFKFSKRLQHSPKPPFDSDGKCGVYRILRDISFSIGQLTIFGGSSHSYVIEDLQPGLKYEMRVQAFNYAGVSPLSRVVRRSTHKSIRPKGGRGREHDKNNDNIEEEDEDILKEHQSSSPHIYNMLLHQRYLQKRRALKTYSDANVAIHEKYVDASLAQFRSAVSSRQAAPESSLHSSTHNIPPIINMETSSLIRRLILRFHHTKSWALRNTPWNPQGPLGRESDAVKKFMNLFLNSLLLFT</sequence>
<dbReference type="PROSITE" id="PS50853">
    <property type="entry name" value="FN3"/>
    <property type="match status" value="1"/>
</dbReference>
<feature type="compositionally biased region" description="Basic residues" evidence="3">
    <location>
        <begin position="594"/>
        <end position="606"/>
    </location>
</feature>
<dbReference type="SUPFAM" id="SSF48726">
    <property type="entry name" value="Immunoglobulin"/>
    <property type="match status" value="3"/>
</dbReference>
<dbReference type="OrthoDB" id="6350820at2759"/>
<gene>
    <name evidence="6" type="ORF">FKW44_010639</name>
</gene>
<dbReference type="InterPro" id="IPR003961">
    <property type="entry name" value="FN3_dom"/>
</dbReference>
<dbReference type="PANTHER" id="PTHR44170">
    <property type="entry name" value="PROTEIN SIDEKICK"/>
    <property type="match status" value="1"/>
</dbReference>
<feature type="domain" description="Ig-like" evidence="4">
    <location>
        <begin position="313"/>
        <end position="391"/>
    </location>
</feature>